<keyword evidence="3" id="KW-1185">Reference proteome</keyword>
<dbReference type="InParanoid" id="A0A2P5CEB8"/>
<dbReference type="EMBL" id="JXTC01000376">
    <property type="protein sequence ID" value="PON59378.1"/>
    <property type="molecule type" value="Genomic_DNA"/>
</dbReference>
<feature type="compositionally biased region" description="Polar residues" evidence="1">
    <location>
        <begin position="81"/>
        <end position="93"/>
    </location>
</feature>
<proteinExistence type="predicted"/>
<reference evidence="3" key="1">
    <citation type="submission" date="2016-06" db="EMBL/GenBank/DDBJ databases">
        <title>Parallel loss of symbiosis genes in relatives of nitrogen-fixing non-legume Parasponia.</title>
        <authorList>
            <person name="Van Velzen R."/>
            <person name="Holmer R."/>
            <person name="Bu F."/>
            <person name="Rutten L."/>
            <person name="Van Zeijl A."/>
            <person name="Liu W."/>
            <person name="Santuari L."/>
            <person name="Cao Q."/>
            <person name="Sharma T."/>
            <person name="Shen D."/>
            <person name="Roswanjaya Y."/>
            <person name="Wardhani T."/>
            <person name="Kalhor M.S."/>
            <person name="Jansen J."/>
            <person name="Van den Hoogen J."/>
            <person name="Gungor B."/>
            <person name="Hartog M."/>
            <person name="Hontelez J."/>
            <person name="Verver J."/>
            <person name="Yang W.-C."/>
            <person name="Schijlen E."/>
            <person name="Repin R."/>
            <person name="Schilthuizen M."/>
            <person name="Schranz E."/>
            <person name="Heidstra R."/>
            <person name="Miyata K."/>
            <person name="Fedorova E."/>
            <person name="Kohlen W."/>
            <person name="Bisseling T."/>
            <person name="Smit S."/>
            <person name="Geurts R."/>
        </authorList>
    </citation>
    <scope>NUCLEOTIDE SEQUENCE [LARGE SCALE GENOMIC DNA]</scope>
    <source>
        <strain evidence="3">cv. RG33-2</strain>
    </source>
</reference>
<accession>A0A2P5CEB8</accession>
<name>A0A2P5CEB8_TREOI</name>
<comment type="caution">
    <text evidence="2">The sequence shown here is derived from an EMBL/GenBank/DDBJ whole genome shotgun (WGS) entry which is preliminary data.</text>
</comment>
<evidence type="ECO:0000256" key="1">
    <source>
        <dbReference type="SAM" id="MobiDB-lite"/>
    </source>
</evidence>
<organism evidence="2 3">
    <name type="scientific">Trema orientale</name>
    <name type="common">Charcoal tree</name>
    <name type="synonym">Celtis orientalis</name>
    <dbReference type="NCBI Taxonomy" id="63057"/>
    <lineage>
        <taxon>Eukaryota</taxon>
        <taxon>Viridiplantae</taxon>
        <taxon>Streptophyta</taxon>
        <taxon>Embryophyta</taxon>
        <taxon>Tracheophyta</taxon>
        <taxon>Spermatophyta</taxon>
        <taxon>Magnoliopsida</taxon>
        <taxon>eudicotyledons</taxon>
        <taxon>Gunneridae</taxon>
        <taxon>Pentapetalae</taxon>
        <taxon>rosids</taxon>
        <taxon>fabids</taxon>
        <taxon>Rosales</taxon>
        <taxon>Cannabaceae</taxon>
        <taxon>Trema</taxon>
    </lineage>
</organism>
<protein>
    <submittedName>
        <fullName evidence="2">Uncharacterized protein</fullName>
    </submittedName>
</protein>
<dbReference type="Proteomes" id="UP000237000">
    <property type="component" value="Unassembled WGS sequence"/>
</dbReference>
<evidence type="ECO:0000313" key="2">
    <source>
        <dbReference type="EMBL" id="PON59378.1"/>
    </source>
</evidence>
<gene>
    <name evidence="2" type="ORF">TorRG33x02_288620</name>
</gene>
<sequence>MTNPKIRVTPPTITLIQPPSRSFSLAQPLAVRTSQHPSALTPSPAHLTLSLRPSQSAPPLTVKISAHSLNSLSRSARRTTSHSFSPAQPTAPLTSLIPSSSVPLAFSLAHTLALSDFLSLPSSLGLSHDR</sequence>
<feature type="region of interest" description="Disordered" evidence="1">
    <location>
        <begin position="71"/>
        <end position="93"/>
    </location>
</feature>
<dbReference type="AlphaFoldDB" id="A0A2P5CEB8"/>
<feature type="region of interest" description="Disordered" evidence="1">
    <location>
        <begin position="33"/>
        <end position="56"/>
    </location>
</feature>
<evidence type="ECO:0000313" key="3">
    <source>
        <dbReference type="Proteomes" id="UP000237000"/>
    </source>
</evidence>